<gene>
    <name evidence="1" type="ORF">Rrhod_3470</name>
</gene>
<comment type="caution">
    <text evidence="1">The sequence shown here is derived from an EMBL/GenBank/DDBJ whole genome shotgun (WGS) entry which is preliminary data.</text>
</comment>
<keyword evidence="2" id="KW-1185">Reference proteome</keyword>
<proteinExistence type="predicted"/>
<dbReference type="AlphaFoldDB" id="R7WMN1"/>
<protein>
    <submittedName>
        <fullName evidence="1">Uncharacterized protein</fullName>
    </submittedName>
</protein>
<dbReference type="Proteomes" id="UP000013525">
    <property type="component" value="Unassembled WGS sequence"/>
</dbReference>
<evidence type="ECO:0000313" key="2">
    <source>
        <dbReference type="Proteomes" id="UP000013525"/>
    </source>
</evidence>
<evidence type="ECO:0000313" key="1">
    <source>
        <dbReference type="EMBL" id="EOM75249.1"/>
    </source>
</evidence>
<dbReference type="EMBL" id="APMY01000100">
    <property type="protein sequence ID" value="EOM75249.1"/>
    <property type="molecule type" value="Genomic_DNA"/>
</dbReference>
<organism evidence="1 2">
    <name type="scientific">Rhodococcus rhodnii LMG 5362</name>
    <dbReference type="NCBI Taxonomy" id="1273125"/>
    <lineage>
        <taxon>Bacteria</taxon>
        <taxon>Bacillati</taxon>
        <taxon>Actinomycetota</taxon>
        <taxon>Actinomycetes</taxon>
        <taxon>Mycobacteriales</taxon>
        <taxon>Nocardiaceae</taxon>
        <taxon>Rhodococcus</taxon>
    </lineage>
</organism>
<accession>R7WMN1</accession>
<reference evidence="1 2" key="1">
    <citation type="journal article" date="2013" name="Genome Announc.">
        <title>Draft Genome Sequence of Rhodococcus rhodnii Strain LMG5362, a Symbiont of Rhodnius prolixus (Hemiptera, Reduviidae, Triatominae), the Principle Vector of Trypanosoma cruzi.</title>
        <authorList>
            <person name="Pachebat J.A."/>
            <person name="van Keulen G."/>
            <person name="Whitten M.M."/>
            <person name="Girdwood S."/>
            <person name="Del Sol R."/>
            <person name="Dyson P.J."/>
            <person name="Facey P.D."/>
        </authorList>
    </citation>
    <scope>NUCLEOTIDE SEQUENCE [LARGE SCALE GENOMIC DNA]</scope>
    <source>
        <strain evidence="1 2">LMG 5362</strain>
    </source>
</reference>
<sequence length="30" mass="3219">MIVVKDLFSLPTTYSFCGRSAKTAALLVDA</sequence>
<name>R7WMN1_9NOCA</name>